<accession>X1HJM2</accession>
<dbReference type="EMBL" id="BARU01020866">
    <property type="protein sequence ID" value="GAH54014.1"/>
    <property type="molecule type" value="Genomic_DNA"/>
</dbReference>
<sequence length="33" mass="3597">AEDDVSVNIELSWTSGDFTQSVDGHRVFIGTVD</sequence>
<reference evidence="1" key="1">
    <citation type="journal article" date="2014" name="Front. Microbiol.">
        <title>High frequency of phylogenetically diverse reductive dehalogenase-homologous genes in deep subseafloor sedimentary metagenomes.</title>
        <authorList>
            <person name="Kawai M."/>
            <person name="Futagami T."/>
            <person name="Toyoda A."/>
            <person name="Takaki Y."/>
            <person name="Nishi S."/>
            <person name="Hori S."/>
            <person name="Arai W."/>
            <person name="Tsubouchi T."/>
            <person name="Morono Y."/>
            <person name="Uchiyama I."/>
            <person name="Ito T."/>
            <person name="Fujiyama A."/>
            <person name="Inagaki F."/>
            <person name="Takami H."/>
        </authorList>
    </citation>
    <scope>NUCLEOTIDE SEQUENCE</scope>
    <source>
        <strain evidence="1">Expedition CK06-06</strain>
    </source>
</reference>
<evidence type="ECO:0000313" key="1">
    <source>
        <dbReference type="EMBL" id="GAH54014.1"/>
    </source>
</evidence>
<proteinExistence type="predicted"/>
<gene>
    <name evidence="1" type="ORF">S03H2_34221</name>
</gene>
<organism evidence="1">
    <name type="scientific">marine sediment metagenome</name>
    <dbReference type="NCBI Taxonomy" id="412755"/>
    <lineage>
        <taxon>unclassified sequences</taxon>
        <taxon>metagenomes</taxon>
        <taxon>ecological metagenomes</taxon>
    </lineage>
</organism>
<feature type="non-terminal residue" evidence="1">
    <location>
        <position position="1"/>
    </location>
</feature>
<dbReference type="AlphaFoldDB" id="X1HJM2"/>
<comment type="caution">
    <text evidence="1">The sequence shown here is derived from an EMBL/GenBank/DDBJ whole genome shotgun (WGS) entry which is preliminary data.</text>
</comment>
<name>X1HJM2_9ZZZZ</name>
<protein>
    <submittedName>
        <fullName evidence="1">Uncharacterized protein</fullName>
    </submittedName>
</protein>